<sequence length="409" mass="44380">MMKITSKLIYQGLIGLSAIMLLSGWQLGFADNTEVISKGSVTIAKVERGDFSIKVEGYGSLQSINKRLLTATSNAVVDEIKLKAGAVVKHDTVILTLNNPGIESKLRLALAKLKNAKTQKRQTVLLQQREMLNNESTVSELKAQSEIAMLQVEAERTLAKSGIVSGISAKKNELEAKQLLKRIYLEESKLDKLTLMQKEALSIQDDLISQAQDEFDVAKLMVEQLSVKAGMSGVIQRLPLSLGQSVTAGSELALIGSLSPLVAEIKVPQIQAHLIKMGMKAEISTLNDQVRGQVVRVDPVISDGAVQIDIELETAESDTMKPMQQVDATIFADVQKDVNYIKQPAGTNEGSYDSLFKLTLDNKAVRVKVQYGKISGQLIQVLSGLEPGEQVIISTLDIPAETTTIKIAG</sequence>
<keyword evidence="2" id="KW-0175">Coiled coil</keyword>
<dbReference type="InterPro" id="IPR050465">
    <property type="entry name" value="UPF0194_transport"/>
</dbReference>
<proteinExistence type="predicted"/>
<dbReference type="Gene3D" id="1.10.287.470">
    <property type="entry name" value="Helix hairpin bin"/>
    <property type="match status" value="1"/>
</dbReference>
<keyword evidence="4" id="KW-1185">Reference proteome</keyword>
<dbReference type="PANTHER" id="PTHR32347:SF23">
    <property type="entry name" value="BLL5650 PROTEIN"/>
    <property type="match status" value="1"/>
</dbReference>
<reference evidence="3 4" key="1">
    <citation type="submission" date="2019-01" db="EMBL/GenBank/DDBJ databases">
        <title>Genome sequences of marine Pseudoalteromonas species.</title>
        <authorList>
            <person name="Boraston A.B."/>
            <person name="Hehemann J.-H."/>
            <person name="Vickers C.J."/>
            <person name="Salama-Alber O."/>
            <person name="Abe K."/>
            <person name="Hettle A.J."/>
        </authorList>
    </citation>
    <scope>NUCLEOTIDE SEQUENCE [LARGE SCALE GENOMIC DNA]</scope>
    <source>
        <strain evidence="3 4">PS47</strain>
    </source>
</reference>
<dbReference type="PANTHER" id="PTHR32347">
    <property type="entry name" value="EFFLUX SYSTEM COMPONENT YKNX-RELATED"/>
    <property type="match status" value="1"/>
</dbReference>
<evidence type="ECO:0000313" key="4">
    <source>
        <dbReference type="Proteomes" id="UP000322915"/>
    </source>
</evidence>
<name>A0ABQ6RLK9_9GAMM</name>
<protein>
    <submittedName>
        <fullName evidence="3">HlyD family efflux transporter periplasmic adaptor subunit</fullName>
    </submittedName>
</protein>
<dbReference type="Gene3D" id="2.40.420.20">
    <property type="match status" value="1"/>
</dbReference>
<comment type="caution">
    <text evidence="3">The sequence shown here is derived from an EMBL/GenBank/DDBJ whole genome shotgun (WGS) entry which is preliminary data.</text>
</comment>
<dbReference type="Gene3D" id="2.40.30.170">
    <property type="match status" value="1"/>
</dbReference>
<gene>
    <name evidence="3" type="ORF">EU509_03815</name>
</gene>
<evidence type="ECO:0000256" key="1">
    <source>
        <dbReference type="ARBA" id="ARBA00004196"/>
    </source>
</evidence>
<dbReference type="Proteomes" id="UP000322915">
    <property type="component" value="Unassembled WGS sequence"/>
</dbReference>
<dbReference type="Gene3D" id="2.40.50.100">
    <property type="match status" value="1"/>
</dbReference>
<accession>A0ABQ6RLK9</accession>
<dbReference type="EMBL" id="SEUJ01000055">
    <property type="protein sequence ID" value="KAA1163360.1"/>
    <property type="molecule type" value="Genomic_DNA"/>
</dbReference>
<organism evidence="3 4">
    <name type="scientific">Pseudoalteromonas fuliginea</name>
    <dbReference type="NCBI Taxonomy" id="1872678"/>
    <lineage>
        <taxon>Bacteria</taxon>
        <taxon>Pseudomonadati</taxon>
        <taxon>Pseudomonadota</taxon>
        <taxon>Gammaproteobacteria</taxon>
        <taxon>Alteromonadales</taxon>
        <taxon>Pseudoalteromonadaceae</taxon>
        <taxon>Pseudoalteromonas</taxon>
    </lineage>
</organism>
<comment type="subcellular location">
    <subcellularLocation>
        <location evidence="1">Cell envelope</location>
    </subcellularLocation>
</comment>
<evidence type="ECO:0000313" key="3">
    <source>
        <dbReference type="EMBL" id="KAA1163360.1"/>
    </source>
</evidence>
<evidence type="ECO:0000256" key="2">
    <source>
        <dbReference type="ARBA" id="ARBA00023054"/>
    </source>
</evidence>